<accession>A0A934RW38</accession>
<dbReference type="RefSeq" id="WP_200353704.1">
    <property type="nucleotide sequence ID" value="NZ_JAENIL010000002.1"/>
</dbReference>
<gene>
    <name evidence="1" type="ORF">JIN87_01340</name>
</gene>
<dbReference type="Gene3D" id="3.20.20.70">
    <property type="entry name" value="Aldolase class I"/>
    <property type="match status" value="1"/>
</dbReference>
<dbReference type="InterPro" id="IPR013785">
    <property type="entry name" value="Aldolase_TIM"/>
</dbReference>
<evidence type="ECO:0008006" key="3">
    <source>
        <dbReference type="Google" id="ProtNLM"/>
    </source>
</evidence>
<protein>
    <recommendedName>
        <fullName evidence="3">Fructose-bisphosphate aldolase</fullName>
    </recommendedName>
</protein>
<keyword evidence="2" id="KW-1185">Reference proteome</keyword>
<sequence>MHMSNMSYTSSKKRLDQKLNRIKSGTDTRQDFIIADAKDADMAFGITAPGPNRAGTCPHGYNKDSGCYKTLSNYLDQIRAVIKQQLVDIVLLSASNLERIAMDEGLFRNSPITPAARANDTTDVWAVREGKYPSMPSRHFRTATLDHIMNGKMGSTVQGQFKGADLGLYSITFTNNIDWDYAALEAFQEFRIEAEKKRFRYFLEVFNPNVDPGFDPRKLGGFLNDSIIRCLAGVTRAGRPQFLKIPYNGPGPLEELVSYDPSLTVGILGGSAGTTRDAFQLIHDAQKYGAKVALFGRKINLSEHPLAFIEMLRTITDGNITPQEAVRAYHGQLQEAGIAPARSLEDDQQLTENTLSYS</sequence>
<proteinExistence type="predicted"/>
<reference evidence="1" key="1">
    <citation type="submission" date="2021-01" db="EMBL/GenBank/DDBJ databases">
        <title>Modified the classification status of verrucomicrobia.</title>
        <authorList>
            <person name="Feng X."/>
        </authorList>
    </citation>
    <scope>NUCLEOTIDE SEQUENCE</scope>
    <source>
        <strain evidence="1">KCTC 13126</strain>
    </source>
</reference>
<comment type="caution">
    <text evidence="1">The sequence shown here is derived from an EMBL/GenBank/DDBJ whole genome shotgun (WGS) entry which is preliminary data.</text>
</comment>
<dbReference type="EMBL" id="JAENIL010000002">
    <property type="protein sequence ID" value="MBK1875487.1"/>
    <property type="molecule type" value="Genomic_DNA"/>
</dbReference>
<evidence type="ECO:0000313" key="2">
    <source>
        <dbReference type="Proteomes" id="UP000617628"/>
    </source>
</evidence>
<organism evidence="1 2">
    <name type="scientific">Pelagicoccus mobilis</name>
    <dbReference type="NCBI Taxonomy" id="415221"/>
    <lineage>
        <taxon>Bacteria</taxon>
        <taxon>Pseudomonadati</taxon>
        <taxon>Verrucomicrobiota</taxon>
        <taxon>Opitutia</taxon>
        <taxon>Puniceicoccales</taxon>
        <taxon>Pelagicoccaceae</taxon>
        <taxon>Pelagicoccus</taxon>
    </lineage>
</organism>
<dbReference type="AlphaFoldDB" id="A0A934RW38"/>
<name>A0A934RW38_9BACT</name>
<evidence type="ECO:0000313" key="1">
    <source>
        <dbReference type="EMBL" id="MBK1875487.1"/>
    </source>
</evidence>
<dbReference type="Proteomes" id="UP000617628">
    <property type="component" value="Unassembled WGS sequence"/>
</dbReference>